<name>A0ABP7XQ27_9ACTN</name>
<dbReference type="InterPro" id="IPR051680">
    <property type="entry name" value="ATP-dep_Glu-Cys_Ligase-2"/>
</dbReference>
<evidence type="ECO:0000259" key="1">
    <source>
        <dbReference type="Pfam" id="PF04168"/>
    </source>
</evidence>
<dbReference type="Gene3D" id="3.40.50.11290">
    <property type="match status" value="1"/>
</dbReference>
<reference evidence="4" key="1">
    <citation type="journal article" date="2019" name="Int. J. Syst. Evol. Microbiol.">
        <title>The Global Catalogue of Microorganisms (GCM) 10K type strain sequencing project: providing services to taxonomists for standard genome sequencing and annotation.</title>
        <authorList>
            <consortium name="The Broad Institute Genomics Platform"/>
            <consortium name="The Broad Institute Genome Sequencing Center for Infectious Disease"/>
            <person name="Wu L."/>
            <person name="Ma J."/>
        </authorList>
    </citation>
    <scope>NUCLEOTIDE SEQUENCE [LARGE SCALE GENOMIC DNA]</scope>
    <source>
        <strain evidence="4">JCM 16703</strain>
    </source>
</reference>
<organism evidence="3 4">
    <name type="scientific">Nocardioides fonticola</name>
    <dbReference type="NCBI Taxonomy" id="450363"/>
    <lineage>
        <taxon>Bacteria</taxon>
        <taxon>Bacillati</taxon>
        <taxon>Actinomycetota</taxon>
        <taxon>Actinomycetes</taxon>
        <taxon>Propionibacteriales</taxon>
        <taxon>Nocardioidaceae</taxon>
        <taxon>Nocardioides</taxon>
    </lineage>
</organism>
<sequence>MTVLRDYATALAQPALAGDGPRGERYDEVVAPDGSLRTPWKGLAELAVGLTGADLDRVDGDISRFLDDDGVTYARPGTGGSGSEAWHLDAVPLIVDAATWAPLEVGLAQRTELLNAVLVDLYGEQKLLAEGIVPAAAVLGHPGFVRIMARASAGDPRPLVFAAADLGRDAAGEWRVLGDRAQAPSGIGYAMENRRVISRVLPELYREAGLHRMEPYFWAMRSALLQSANGDLADPRVVVLSPGTHSETAYDQAFVASTLGFPLVQGSDLVVRDGWVYMRVPGRLERVDVILRRVDAAWSDPLELRGESQLGVPGLAEAVRRGRVRVVNGLGAGVLENPALLPYLPAACERLLGEPLRLESAPTWWCGDRGGLETVLDRVGEVTIRPIDGPADALAELTREQVIERVLAAPHRYVGQERLPLSQVPTWQRRGRRGGEMRPRPITLRTFTLRYGSSYRPLVGGLAAVHEETGVGRSIASKDVWVLKSGPGDADQGLAEVMSLTSVRSVAVTVPRILEDMYWSGRYAERAEDLLRLIIATHTVAEDYKTRPGTTGAVSLGVLMAAIGRLAGHRFDDVDEEFRSLLLDAERSGSVAHALTGLWDALAGVRDQLSSDIWRVFGATDRAAEALRTNPHSHQIAESAGRALTGILSLQGVTASMMRDPGWQMIGAGRSLERALQLCHLLRATITERRGLDVDRTVLTCVLQSSESAVTHRRRYRGYVRPASVFELLILDIDNPRSLAFSLQEVRDRLAAMPSSTGSSRPERLVADLIEEVAAQDIAALVAIGGVGRPNLEAFLDRFVVQLGRLSDAIAEVHFASGPPPRLLGQLVGQLAAQVPLVQEGP</sequence>
<dbReference type="Proteomes" id="UP001501495">
    <property type="component" value="Unassembled WGS sequence"/>
</dbReference>
<dbReference type="RefSeq" id="WP_344734332.1">
    <property type="nucleotide sequence ID" value="NZ_BAAAZH010000024.1"/>
</dbReference>
<dbReference type="PANTHER" id="PTHR34595">
    <property type="entry name" value="BLR5612 PROTEIN"/>
    <property type="match status" value="1"/>
</dbReference>
<comment type="caution">
    <text evidence="3">The sequence shown here is derived from an EMBL/GenBank/DDBJ whole genome shotgun (WGS) entry which is preliminary data.</text>
</comment>
<dbReference type="SUPFAM" id="SSF56059">
    <property type="entry name" value="Glutathione synthetase ATP-binding domain-like"/>
    <property type="match status" value="1"/>
</dbReference>
<evidence type="ECO:0000259" key="2">
    <source>
        <dbReference type="Pfam" id="PF14403"/>
    </source>
</evidence>
<dbReference type="PANTHER" id="PTHR34595:SF2">
    <property type="entry name" value="BLR2978 PROTEIN"/>
    <property type="match status" value="1"/>
</dbReference>
<dbReference type="EMBL" id="BAAAZH010000024">
    <property type="protein sequence ID" value="GAA4123696.1"/>
    <property type="molecule type" value="Genomic_DNA"/>
</dbReference>
<dbReference type="Pfam" id="PF04168">
    <property type="entry name" value="Alpha-E"/>
    <property type="match status" value="1"/>
</dbReference>
<feature type="domain" description="DUF403" evidence="1">
    <location>
        <begin position="511"/>
        <end position="815"/>
    </location>
</feature>
<protein>
    <submittedName>
        <fullName evidence="3">Circularly permuted type 2 ATP-grasp protein</fullName>
    </submittedName>
</protein>
<proteinExistence type="predicted"/>
<evidence type="ECO:0000313" key="4">
    <source>
        <dbReference type="Proteomes" id="UP001501495"/>
    </source>
</evidence>
<dbReference type="Pfam" id="PF14403">
    <property type="entry name" value="CP_ATPgrasp_2"/>
    <property type="match status" value="1"/>
</dbReference>
<dbReference type="InterPro" id="IPR007296">
    <property type="entry name" value="DUF403"/>
</dbReference>
<evidence type="ECO:0000313" key="3">
    <source>
        <dbReference type="EMBL" id="GAA4123696.1"/>
    </source>
</evidence>
<accession>A0ABP7XQ27</accession>
<dbReference type="InterPro" id="IPR025841">
    <property type="entry name" value="CP_ATPgrasp_2"/>
</dbReference>
<keyword evidence="4" id="KW-1185">Reference proteome</keyword>
<gene>
    <name evidence="3" type="ORF">GCM10022215_30630</name>
</gene>
<feature type="domain" description="Circularly permuted ATP-grasp type 2" evidence="2">
    <location>
        <begin position="92"/>
        <end position="465"/>
    </location>
</feature>